<evidence type="ECO:0000313" key="3">
    <source>
        <dbReference type="EMBL" id="QAY74939.1"/>
    </source>
</evidence>
<evidence type="ECO:0000313" key="4">
    <source>
        <dbReference type="Proteomes" id="UP000291259"/>
    </source>
</evidence>
<evidence type="ECO:0000259" key="2">
    <source>
        <dbReference type="Pfam" id="PF01408"/>
    </source>
</evidence>
<dbReference type="GO" id="GO:0016491">
    <property type="term" value="F:oxidoreductase activity"/>
    <property type="evidence" value="ECO:0007669"/>
    <property type="project" value="UniProtKB-KW"/>
</dbReference>
<dbReference type="InterPro" id="IPR050463">
    <property type="entry name" value="Gfo/Idh/MocA_oxidrdct_glycsds"/>
</dbReference>
<accession>A0A4P6FJZ0</accession>
<gene>
    <name evidence="3" type="ORF">ET445_08895</name>
</gene>
<dbReference type="Pfam" id="PF01408">
    <property type="entry name" value="GFO_IDH_MocA"/>
    <property type="match status" value="1"/>
</dbReference>
<name>A0A4P6FJZ0_9MICO</name>
<reference evidence="3 4" key="1">
    <citation type="submission" date="2019-01" db="EMBL/GenBank/DDBJ databases">
        <title>Genome sequencing of strain FW100M-8.</title>
        <authorList>
            <person name="Heo J."/>
            <person name="Kim S.-J."/>
            <person name="Kim J.-S."/>
            <person name="Hong S.-B."/>
            <person name="Kwon S.-W."/>
        </authorList>
    </citation>
    <scope>NUCLEOTIDE SEQUENCE [LARGE SCALE GENOMIC DNA]</scope>
    <source>
        <strain evidence="3 4">FW100M-8</strain>
    </source>
</reference>
<organism evidence="3 4">
    <name type="scientific">Agromyces protaetiae</name>
    <dbReference type="NCBI Taxonomy" id="2509455"/>
    <lineage>
        <taxon>Bacteria</taxon>
        <taxon>Bacillati</taxon>
        <taxon>Actinomycetota</taxon>
        <taxon>Actinomycetes</taxon>
        <taxon>Micrococcales</taxon>
        <taxon>Microbacteriaceae</taxon>
        <taxon>Agromyces</taxon>
    </lineage>
</organism>
<dbReference type="AlphaFoldDB" id="A0A4P6FJZ0"/>
<evidence type="ECO:0000256" key="1">
    <source>
        <dbReference type="ARBA" id="ARBA00023002"/>
    </source>
</evidence>
<protein>
    <submittedName>
        <fullName evidence="3">Gfo/Idh/MocA family oxidoreductase</fullName>
    </submittedName>
</protein>
<keyword evidence="4" id="KW-1185">Reference proteome</keyword>
<dbReference type="PANTHER" id="PTHR43818:SF11">
    <property type="entry name" value="BCDNA.GH03377"/>
    <property type="match status" value="1"/>
</dbReference>
<dbReference type="SUPFAM" id="SSF51735">
    <property type="entry name" value="NAD(P)-binding Rossmann-fold domains"/>
    <property type="match status" value="1"/>
</dbReference>
<dbReference type="OrthoDB" id="3251785at2"/>
<dbReference type="EMBL" id="CP035491">
    <property type="protein sequence ID" value="QAY74939.1"/>
    <property type="molecule type" value="Genomic_DNA"/>
</dbReference>
<dbReference type="InterPro" id="IPR000683">
    <property type="entry name" value="Gfo/Idh/MocA-like_OxRdtase_N"/>
</dbReference>
<dbReference type="Gene3D" id="3.40.50.720">
    <property type="entry name" value="NAD(P)-binding Rossmann-like Domain"/>
    <property type="match status" value="1"/>
</dbReference>
<dbReference type="Proteomes" id="UP000291259">
    <property type="component" value="Chromosome"/>
</dbReference>
<dbReference type="GO" id="GO:0000166">
    <property type="term" value="F:nucleotide binding"/>
    <property type="evidence" value="ECO:0007669"/>
    <property type="project" value="InterPro"/>
</dbReference>
<feature type="domain" description="Gfo/Idh/MocA-like oxidoreductase N-terminal" evidence="2">
    <location>
        <begin position="1"/>
        <end position="114"/>
    </location>
</feature>
<keyword evidence="1" id="KW-0560">Oxidoreductase</keyword>
<sequence length="402" mass="42866">MRVGVLGVGAVAQAVHLPLLQRRPDLFEIAALCDLSAELVDLMGDRFGVAPARRFTDFEAMLDAGGLDAVMILSRGSHAEPVLQAWRAGLPVFCEKPLAYTTTEVDALIEAERAAAAGGGAPGILLGYMKQYDPAVVAASELVAELDDVRSVEVTVLHPPSAPQLAIAHIVTPSSPPPADVVAAQEAEDDRLRRIAVGDADLDVWRTYRVPLVGSLAHDLSVMRSLGTIPASVDHADVWRQTSATQVRDISRDKRSMGEIPPQVAASGVLGNGGRFRLAWHYLPDFPAYRETVRVIHGGGILELVFPSPYLLHAPTELTVSTLDDGAERRVIRRSVAEAFEVQLERFAAMVTDGVPPESGLAGGRADIVDCQRIIAAWTGPRGIEVGGEIGARVLQAASAVR</sequence>
<dbReference type="Gene3D" id="3.30.360.10">
    <property type="entry name" value="Dihydrodipicolinate Reductase, domain 2"/>
    <property type="match status" value="1"/>
</dbReference>
<proteinExistence type="predicted"/>
<dbReference type="PANTHER" id="PTHR43818">
    <property type="entry name" value="BCDNA.GH03377"/>
    <property type="match status" value="1"/>
</dbReference>
<dbReference type="KEGG" id="agf:ET445_08895"/>
<dbReference type="InterPro" id="IPR036291">
    <property type="entry name" value="NAD(P)-bd_dom_sf"/>
</dbReference>